<dbReference type="InterPro" id="IPR005467">
    <property type="entry name" value="His_kinase_dom"/>
</dbReference>
<evidence type="ECO:0000256" key="1">
    <source>
        <dbReference type="ARBA" id="ARBA00000085"/>
    </source>
</evidence>
<proteinExistence type="predicted"/>
<dbReference type="InterPro" id="IPR011006">
    <property type="entry name" value="CheY-like_superfamily"/>
</dbReference>
<sequence>MSQADSINPYFEGGRENMPTVLVVDDTETNRYILEKILKTEGFQVISAENGAQTLARAAEERPDLILLDINMPDMDGFEVCRRLKKNRQTEVIPVIIISATYYDLESRVRGIELGAIDYLTQPVNKGELLARVHSNLRSKYYYDRAVKDAERFKRMTEVGNLLFASVSSGPFPSEIATKIMQMFDAAGAAVLFRDRSEGHFRWTMTGGIFAGLESDPDALTGETQGLLAQVLSKQRRTVLSRAEVAADPSLGRILAGKELEGLVLSPLSYQTYTKGVLLIALRRPLLSPEEEDPIEILSSRMTAGLLNREAYQYLHRTNEVLSRTNLKLREEAMQHQTSVSYTSHDLKTPLNAIIGFASLLRDANMDDEKKKSAVERILTNSKDLLRMLEKGLDQFRSKATEAAEVDLSELVREQIQNELIPLLFGKEVEAESRIEPGVRIRVSDPDLIKHILSNLLSNAAKFTPTGSIQIRVRKAKEKEEEGAQIVVTDTGIGIEADRLARIFDTFSHASGYEGSGIGLTIVHHIVQRLRGKIKVKSTPGAGTQFTLWLPQQCDPAG</sequence>
<dbReference type="PROSITE" id="PS50110">
    <property type="entry name" value="RESPONSE_REGULATORY"/>
    <property type="match status" value="1"/>
</dbReference>
<dbReference type="PANTHER" id="PTHR43547">
    <property type="entry name" value="TWO-COMPONENT HISTIDINE KINASE"/>
    <property type="match status" value="1"/>
</dbReference>
<evidence type="ECO:0000256" key="2">
    <source>
        <dbReference type="ARBA" id="ARBA00012438"/>
    </source>
</evidence>
<reference evidence="7 8" key="1">
    <citation type="journal article" date="2020" name="Nature">
        <title>Bacterial chemolithoautotrophy via manganese oxidation.</title>
        <authorList>
            <person name="Yu H."/>
            <person name="Leadbetter J.R."/>
        </authorList>
    </citation>
    <scope>NUCLEOTIDE SEQUENCE [LARGE SCALE GENOMIC DNA]</scope>
    <source>
        <strain evidence="7 8">Mn-1</strain>
    </source>
</reference>
<dbReference type="SUPFAM" id="SSF47384">
    <property type="entry name" value="Homodimeric domain of signal transducing histidine kinase"/>
    <property type="match status" value="1"/>
</dbReference>
<dbReference type="Gene3D" id="1.10.287.130">
    <property type="match status" value="1"/>
</dbReference>
<evidence type="ECO:0000313" key="8">
    <source>
        <dbReference type="Proteomes" id="UP000534783"/>
    </source>
</evidence>
<evidence type="ECO:0000256" key="3">
    <source>
        <dbReference type="ARBA" id="ARBA00022553"/>
    </source>
</evidence>
<dbReference type="InterPro" id="IPR004358">
    <property type="entry name" value="Sig_transdc_His_kin-like_C"/>
</dbReference>
<keyword evidence="8" id="KW-1185">Reference proteome</keyword>
<gene>
    <name evidence="7" type="ORF">MNODULE_15810</name>
</gene>
<accession>A0A7X6DRV3</accession>
<dbReference type="Pfam" id="PF02518">
    <property type="entry name" value="HATPase_c"/>
    <property type="match status" value="1"/>
</dbReference>
<dbReference type="EMBL" id="VTOW01000003">
    <property type="protein sequence ID" value="NKE72215.1"/>
    <property type="molecule type" value="Genomic_DNA"/>
</dbReference>
<protein>
    <recommendedName>
        <fullName evidence="2">histidine kinase</fullName>
        <ecNumber evidence="2">2.7.13.3</ecNumber>
    </recommendedName>
</protein>
<dbReference type="InterPro" id="IPR036890">
    <property type="entry name" value="HATPase_C_sf"/>
</dbReference>
<dbReference type="Gene3D" id="3.30.450.40">
    <property type="match status" value="1"/>
</dbReference>
<dbReference type="Proteomes" id="UP000534783">
    <property type="component" value="Unassembled WGS sequence"/>
</dbReference>
<dbReference type="Pfam" id="PF00512">
    <property type="entry name" value="HisKA"/>
    <property type="match status" value="1"/>
</dbReference>
<comment type="catalytic activity">
    <reaction evidence="1">
        <text>ATP + protein L-histidine = ADP + protein N-phospho-L-histidine.</text>
        <dbReference type="EC" id="2.7.13.3"/>
    </reaction>
</comment>
<dbReference type="SUPFAM" id="SSF55781">
    <property type="entry name" value="GAF domain-like"/>
    <property type="match status" value="1"/>
</dbReference>
<dbReference type="InterPro" id="IPR003661">
    <property type="entry name" value="HisK_dim/P_dom"/>
</dbReference>
<dbReference type="SUPFAM" id="SSF52172">
    <property type="entry name" value="CheY-like"/>
    <property type="match status" value="1"/>
</dbReference>
<evidence type="ECO:0000259" key="6">
    <source>
        <dbReference type="PROSITE" id="PS50110"/>
    </source>
</evidence>
<dbReference type="SUPFAM" id="SSF55874">
    <property type="entry name" value="ATPase domain of HSP90 chaperone/DNA topoisomerase II/histidine kinase"/>
    <property type="match status" value="1"/>
</dbReference>
<evidence type="ECO:0000313" key="7">
    <source>
        <dbReference type="EMBL" id="NKE72215.1"/>
    </source>
</evidence>
<dbReference type="Pfam" id="PF00072">
    <property type="entry name" value="Response_reg"/>
    <property type="match status" value="1"/>
</dbReference>
<dbReference type="Gene3D" id="3.40.50.2300">
    <property type="match status" value="1"/>
</dbReference>
<organism evidence="7 8">
    <name type="scientific">Candidatus Manganitrophus noduliformans</name>
    <dbReference type="NCBI Taxonomy" id="2606439"/>
    <lineage>
        <taxon>Bacteria</taxon>
        <taxon>Pseudomonadati</taxon>
        <taxon>Nitrospirota</taxon>
        <taxon>Nitrospiria</taxon>
        <taxon>Candidatus Troglogloeales</taxon>
        <taxon>Candidatus Manganitrophaceae</taxon>
        <taxon>Candidatus Manganitrophus</taxon>
    </lineage>
</organism>
<dbReference type="PROSITE" id="PS50109">
    <property type="entry name" value="HIS_KIN"/>
    <property type="match status" value="1"/>
</dbReference>
<dbReference type="InterPro" id="IPR029016">
    <property type="entry name" value="GAF-like_dom_sf"/>
</dbReference>
<evidence type="ECO:0000256" key="4">
    <source>
        <dbReference type="PROSITE-ProRule" id="PRU00169"/>
    </source>
</evidence>
<dbReference type="SMART" id="SM00387">
    <property type="entry name" value="HATPase_c"/>
    <property type="match status" value="1"/>
</dbReference>
<feature type="domain" description="Response regulatory" evidence="6">
    <location>
        <begin position="20"/>
        <end position="137"/>
    </location>
</feature>
<dbReference type="CDD" id="cd00082">
    <property type="entry name" value="HisKA"/>
    <property type="match status" value="1"/>
</dbReference>
<keyword evidence="3 4" id="KW-0597">Phosphoprotein</keyword>
<comment type="caution">
    <text evidence="7">The sequence shown here is derived from an EMBL/GenBank/DDBJ whole genome shotgun (WGS) entry which is preliminary data.</text>
</comment>
<dbReference type="SMART" id="SM00388">
    <property type="entry name" value="HisKA"/>
    <property type="match status" value="1"/>
</dbReference>
<feature type="modified residue" description="4-aspartylphosphate" evidence="4">
    <location>
        <position position="69"/>
    </location>
</feature>
<dbReference type="GO" id="GO:0000155">
    <property type="term" value="F:phosphorelay sensor kinase activity"/>
    <property type="evidence" value="ECO:0007669"/>
    <property type="project" value="InterPro"/>
</dbReference>
<dbReference type="InterPro" id="IPR036097">
    <property type="entry name" value="HisK_dim/P_sf"/>
</dbReference>
<dbReference type="Gene3D" id="3.30.565.10">
    <property type="entry name" value="Histidine kinase-like ATPase, C-terminal domain"/>
    <property type="match status" value="1"/>
</dbReference>
<dbReference type="EC" id="2.7.13.3" evidence="2"/>
<dbReference type="PANTHER" id="PTHR43547:SF2">
    <property type="entry name" value="HYBRID SIGNAL TRANSDUCTION HISTIDINE KINASE C"/>
    <property type="match status" value="1"/>
</dbReference>
<dbReference type="InterPro" id="IPR003594">
    <property type="entry name" value="HATPase_dom"/>
</dbReference>
<dbReference type="PRINTS" id="PR00344">
    <property type="entry name" value="BCTRLSENSOR"/>
</dbReference>
<dbReference type="SMART" id="SM00448">
    <property type="entry name" value="REC"/>
    <property type="match status" value="1"/>
</dbReference>
<dbReference type="AlphaFoldDB" id="A0A7X6DRV3"/>
<feature type="domain" description="Histidine kinase" evidence="5">
    <location>
        <begin position="342"/>
        <end position="554"/>
    </location>
</feature>
<name>A0A7X6DRV3_9BACT</name>
<evidence type="ECO:0000259" key="5">
    <source>
        <dbReference type="PROSITE" id="PS50109"/>
    </source>
</evidence>
<dbReference type="InterPro" id="IPR001789">
    <property type="entry name" value="Sig_transdc_resp-reg_receiver"/>
</dbReference>